<evidence type="ECO:0000256" key="5">
    <source>
        <dbReference type="ARBA" id="ARBA00023242"/>
    </source>
</evidence>
<dbReference type="GO" id="GO:0006289">
    <property type="term" value="P:nucleotide-excision repair"/>
    <property type="evidence" value="ECO:0007669"/>
    <property type="project" value="TreeGrafter"/>
</dbReference>
<dbReference type="AlphaFoldDB" id="A0A077WY89"/>
<dbReference type="InterPro" id="IPR012340">
    <property type="entry name" value="NA-bd_OB-fold"/>
</dbReference>
<dbReference type="GO" id="GO:0005662">
    <property type="term" value="C:DNA replication factor A complex"/>
    <property type="evidence" value="ECO:0007669"/>
    <property type="project" value="EnsemblFungi"/>
</dbReference>
<dbReference type="PIRSF" id="PIRSF036949">
    <property type="entry name" value="RPA32"/>
    <property type="match status" value="1"/>
</dbReference>
<accession>A0A077WY89</accession>
<protein>
    <recommendedName>
        <fullName evidence="10">Replication protein A C-terminal domain-containing protein</fullName>
    </recommendedName>
</protein>
<evidence type="ECO:0000256" key="1">
    <source>
        <dbReference type="ARBA" id="ARBA00004123"/>
    </source>
</evidence>
<evidence type="ECO:0000256" key="6">
    <source>
        <dbReference type="SAM" id="MobiDB-lite"/>
    </source>
</evidence>
<dbReference type="EMBL" id="LK023347">
    <property type="protein sequence ID" value="CDS11787.1"/>
    <property type="molecule type" value="Genomic_DNA"/>
</dbReference>
<feature type="region of interest" description="Disordered" evidence="6">
    <location>
        <begin position="1"/>
        <end position="25"/>
    </location>
</feature>
<reference evidence="9" key="1">
    <citation type="journal article" date="2014" name="Genome Announc.">
        <title>De novo whole-genome sequence and genome annotation of Lichtheimia ramosa.</title>
        <authorList>
            <person name="Linde J."/>
            <person name="Schwartze V."/>
            <person name="Binder U."/>
            <person name="Lass-Florl C."/>
            <person name="Voigt K."/>
            <person name="Horn F."/>
        </authorList>
    </citation>
    <scope>NUCLEOTIDE SEQUENCE</scope>
    <source>
        <strain evidence="9">JMRC FSU:6197</strain>
    </source>
</reference>
<evidence type="ECO:0000256" key="4">
    <source>
        <dbReference type="ARBA" id="ARBA00023125"/>
    </source>
</evidence>
<dbReference type="FunFam" id="1.10.10.10:FF:000168">
    <property type="entry name" value="Replication protein A 32 kDa subunit"/>
    <property type="match status" value="1"/>
</dbReference>
<dbReference type="GO" id="GO:0000724">
    <property type="term" value="P:double-strand break repair via homologous recombination"/>
    <property type="evidence" value="ECO:0007669"/>
    <property type="project" value="TreeGrafter"/>
</dbReference>
<dbReference type="SUPFAM" id="SSF46785">
    <property type="entry name" value="Winged helix' DNA-binding domain"/>
    <property type="match status" value="1"/>
</dbReference>
<evidence type="ECO:0000259" key="7">
    <source>
        <dbReference type="Pfam" id="PF01336"/>
    </source>
</evidence>
<evidence type="ECO:0000256" key="2">
    <source>
        <dbReference type="ARBA" id="ARBA00007815"/>
    </source>
</evidence>
<feature type="compositionally biased region" description="Low complexity" evidence="6">
    <location>
        <begin position="1"/>
        <end position="23"/>
    </location>
</feature>
<dbReference type="GO" id="GO:0003697">
    <property type="term" value="F:single-stranded DNA binding"/>
    <property type="evidence" value="ECO:0007669"/>
    <property type="project" value="EnsemblFungi"/>
</dbReference>
<gene>
    <name evidence="9" type="ORF">LRAMOSA11431</name>
</gene>
<dbReference type="Pfam" id="PF01336">
    <property type="entry name" value="tRNA_anti-codon"/>
    <property type="match status" value="1"/>
</dbReference>
<dbReference type="OrthoDB" id="25571at2759"/>
<dbReference type="CDD" id="cd04478">
    <property type="entry name" value="RPA2_DBD_D"/>
    <property type="match status" value="1"/>
</dbReference>
<dbReference type="InterPro" id="IPR014646">
    <property type="entry name" value="Rfa2/RPA32"/>
</dbReference>
<dbReference type="SUPFAM" id="SSF50249">
    <property type="entry name" value="Nucleic acid-binding proteins"/>
    <property type="match status" value="1"/>
</dbReference>
<name>A0A077WY89_9FUNG</name>
<evidence type="ECO:0008006" key="10">
    <source>
        <dbReference type="Google" id="ProtNLM"/>
    </source>
</evidence>
<keyword evidence="5" id="KW-0539">Nucleus</keyword>
<dbReference type="InterPro" id="IPR014892">
    <property type="entry name" value="RPA_C"/>
</dbReference>
<dbReference type="InterPro" id="IPR036388">
    <property type="entry name" value="WH-like_DNA-bd_sf"/>
</dbReference>
<dbReference type="GO" id="GO:0000781">
    <property type="term" value="C:chromosome, telomeric region"/>
    <property type="evidence" value="ECO:0007669"/>
    <property type="project" value="TreeGrafter"/>
</dbReference>
<dbReference type="GO" id="GO:0005736">
    <property type="term" value="C:RNA polymerase I complex"/>
    <property type="evidence" value="ECO:0007669"/>
    <property type="project" value="EnsemblFungi"/>
</dbReference>
<feature type="domain" description="OB" evidence="7">
    <location>
        <begin position="61"/>
        <end position="137"/>
    </location>
</feature>
<dbReference type="Gene3D" id="2.40.50.140">
    <property type="entry name" value="Nucleic acid-binding proteins"/>
    <property type="match status" value="1"/>
</dbReference>
<evidence type="ECO:0000313" key="9">
    <source>
        <dbReference type="EMBL" id="CDS11787.1"/>
    </source>
</evidence>
<dbReference type="PANTHER" id="PTHR13989">
    <property type="entry name" value="REPLICATION PROTEIN A-RELATED"/>
    <property type="match status" value="1"/>
</dbReference>
<dbReference type="InterPro" id="IPR036390">
    <property type="entry name" value="WH_DNA-bd_sf"/>
</dbReference>
<dbReference type="PANTHER" id="PTHR13989:SF16">
    <property type="entry name" value="REPLICATION PROTEIN A2"/>
    <property type="match status" value="1"/>
</dbReference>
<comment type="subcellular location">
    <subcellularLocation>
        <location evidence="1">Nucleus</location>
    </subcellularLocation>
</comment>
<proteinExistence type="inferred from homology"/>
<comment type="similarity">
    <text evidence="2">Belongs to the replication factor A protein 2 family.</text>
</comment>
<dbReference type="GO" id="GO:0035861">
    <property type="term" value="C:site of double-strand break"/>
    <property type="evidence" value="ECO:0007669"/>
    <property type="project" value="EnsemblFungi"/>
</dbReference>
<dbReference type="InterPro" id="IPR004365">
    <property type="entry name" value="NA-bd_OB_tRNA"/>
</dbReference>
<feature type="domain" description="Replication protein A C-terminal" evidence="8">
    <location>
        <begin position="161"/>
        <end position="234"/>
    </location>
</feature>
<sequence length="241" mass="26885">MEGGFFNNDNAGGFSEGSSFSGSKRTLSEHTIRPLTVKQFQDIQVVSDNVFRLDNMDVNSVTVVGVVRDISPSTTNLQYTIEDGTAMMEVRHWHEGSNPDGAELPSDISKGSYVRVNGRVNQFNNRVNCIAFAIRPITDFNEITFHFLEAILCHVRLTKQSGGDYMQIDSGNGAEKSLSDYVIEVVKRYHHEEAGVHVDQIAKELQHKAGADRIKEVVEELVNEGHCYSTTDDYHIKSTEA</sequence>
<evidence type="ECO:0000256" key="3">
    <source>
        <dbReference type="ARBA" id="ARBA00022705"/>
    </source>
</evidence>
<dbReference type="Gene3D" id="1.10.10.10">
    <property type="entry name" value="Winged helix-like DNA-binding domain superfamily/Winged helix DNA-binding domain"/>
    <property type="match status" value="1"/>
</dbReference>
<keyword evidence="4" id="KW-0238">DNA-binding</keyword>
<dbReference type="Pfam" id="PF08784">
    <property type="entry name" value="RPA_C"/>
    <property type="match status" value="1"/>
</dbReference>
<dbReference type="InterPro" id="IPR040260">
    <property type="entry name" value="RFA2-like"/>
</dbReference>
<evidence type="ECO:0000259" key="8">
    <source>
        <dbReference type="Pfam" id="PF08784"/>
    </source>
</evidence>
<organism evidence="9">
    <name type="scientific">Lichtheimia ramosa</name>
    <dbReference type="NCBI Taxonomy" id="688394"/>
    <lineage>
        <taxon>Eukaryota</taxon>
        <taxon>Fungi</taxon>
        <taxon>Fungi incertae sedis</taxon>
        <taxon>Mucoromycota</taxon>
        <taxon>Mucoromycotina</taxon>
        <taxon>Mucoromycetes</taxon>
        <taxon>Mucorales</taxon>
        <taxon>Lichtheimiaceae</taxon>
        <taxon>Lichtheimia</taxon>
    </lineage>
</organism>
<keyword evidence="3" id="KW-0235">DNA replication</keyword>
<dbReference type="GO" id="GO:0006260">
    <property type="term" value="P:DNA replication"/>
    <property type="evidence" value="ECO:0007669"/>
    <property type="project" value="UniProtKB-KW"/>
</dbReference>